<organism evidence="3 4">
    <name type="scientific">Arthrobacter jiangjiafuii</name>
    <dbReference type="NCBI Taxonomy" id="2817475"/>
    <lineage>
        <taxon>Bacteria</taxon>
        <taxon>Bacillati</taxon>
        <taxon>Actinomycetota</taxon>
        <taxon>Actinomycetes</taxon>
        <taxon>Micrococcales</taxon>
        <taxon>Micrococcaceae</taxon>
        <taxon>Arthrobacter</taxon>
    </lineage>
</organism>
<sequence>MSDHGRVSEQQQDQETPVTPVLTPKQAKRANASVIGMLIATGLTLALVLVPVLLNPTPTAQTRNVDVSQIANQAAGDAGYAPLAPELPEGWSSNYARWEAAGTSGVPVWEVGYVTPGSDFISLAQTDAGNPTWIAQMSDNAKVAGERAAGGSTWELRDSEEGEASLILEQDGMTVVLSGEADLAEFDVLAEAVVRELGNK</sequence>
<evidence type="ECO:0000313" key="3">
    <source>
        <dbReference type="EMBL" id="QWC11655.1"/>
    </source>
</evidence>
<keyword evidence="2" id="KW-0472">Membrane</keyword>
<dbReference type="InterPro" id="IPR025339">
    <property type="entry name" value="DUF4245"/>
</dbReference>
<keyword evidence="2" id="KW-0812">Transmembrane</keyword>
<feature type="compositionally biased region" description="Polar residues" evidence="1">
    <location>
        <begin position="8"/>
        <end position="17"/>
    </location>
</feature>
<name>A0A975M8E1_9MICC</name>
<dbReference type="Pfam" id="PF14030">
    <property type="entry name" value="DUF4245"/>
    <property type="match status" value="1"/>
</dbReference>
<accession>A0A975M8E1</accession>
<keyword evidence="2" id="KW-1133">Transmembrane helix</keyword>
<keyword evidence="4" id="KW-1185">Reference proteome</keyword>
<proteinExistence type="predicted"/>
<evidence type="ECO:0000256" key="1">
    <source>
        <dbReference type="SAM" id="MobiDB-lite"/>
    </source>
</evidence>
<evidence type="ECO:0000256" key="2">
    <source>
        <dbReference type="SAM" id="Phobius"/>
    </source>
</evidence>
<evidence type="ECO:0000313" key="4">
    <source>
        <dbReference type="Proteomes" id="UP000676885"/>
    </source>
</evidence>
<dbReference type="Proteomes" id="UP000676885">
    <property type="component" value="Chromosome"/>
</dbReference>
<protein>
    <submittedName>
        <fullName evidence="3">DUF4245 domain-containing protein</fullName>
    </submittedName>
</protein>
<gene>
    <name evidence="3" type="ORF">KKR91_04765</name>
</gene>
<dbReference type="KEGG" id="ajg:KKR91_04765"/>
<dbReference type="EMBL" id="CP076022">
    <property type="protein sequence ID" value="QWC11655.1"/>
    <property type="molecule type" value="Genomic_DNA"/>
</dbReference>
<reference evidence="3 4" key="1">
    <citation type="submission" date="2021-05" db="EMBL/GenBank/DDBJ databases">
        <title>Novel species in genus Arthrobacter.</title>
        <authorList>
            <person name="Zhang G."/>
        </authorList>
    </citation>
    <scope>NUCLEOTIDE SEQUENCE [LARGE SCALE GENOMIC DNA]</scope>
    <source>
        <strain evidence="4">zg-ZUI227</strain>
    </source>
</reference>
<feature type="region of interest" description="Disordered" evidence="1">
    <location>
        <begin position="1"/>
        <end position="22"/>
    </location>
</feature>
<feature type="transmembrane region" description="Helical" evidence="2">
    <location>
        <begin position="34"/>
        <end position="54"/>
    </location>
</feature>
<dbReference type="AlphaFoldDB" id="A0A975M8E1"/>